<keyword evidence="1 3" id="KW-0472">Membrane</keyword>
<comment type="function">
    <text evidence="1">A possible function for this protein is to guide the assembly of the membrane sector of the ATPase enzyme complex.</text>
</comment>
<dbReference type="InterPro" id="IPR016989">
    <property type="entry name" value="Atp1_alphaprobac"/>
</dbReference>
<keyword evidence="1" id="KW-0375">Hydrogen ion transport</keyword>
<feature type="region of interest" description="Disordered" evidence="2">
    <location>
        <begin position="103"/>
        <end position="128"/>
    </location>
</feature>
<organism evidence="4 5">
    <name type="scientific">Pseudodonghicola xiamenensis</name>
    <dbReference type="NCBI Taxonomy" id="337702"/>
    <lineage>
        <taxon>Bacteria</taxon>
        <taxon>Pseudomonadati</taxon>
        <taxon>Pseudomonadota</taxon>
        <taxon>Alphaproteobacteria</taxon>
        <taxon>Rhodobacterales</taxon>
        <taxon>Paracoccaceae</taxon>
        <taxon>Pseudodonghicola</taxon>
    </lineage>
</organism>
<name>A0A8J3MBW4_9RHOB</name>
<reference evidence="4" key="1">
    <citation type="journal article" date="2014" name="Int. J. Syst. Evol. Microbiol.">
        <title>Complete genome sequence of Corynebacterium casei LMG S-19264T (=DSM 44701T), isolated from a smear-ripened cheese.</title>
        <authorList>
            <consortium name="US DOE Joint Genome Institute (JGI-PGF)"/>
            <person name="Walter F."/>
            <person name="Albersmeier A."/>
            <person name="Kalinowski J."/>
            <person name="Ruckert C."/>
        </authorList>
    </citation>
    <scope>NUCLEOTIDE SEQUENCE</scope>
    <source>
        <strain evidence="4">CGMCC 1.7081</strain>
    </source>
</reference>
<reference evidence="4" key="2">
    <citation type="submission" date="2020-09" db="EMBL/GenBank/DDBJ databases">
        <authorList>
            <person name="Sun Q."/>
            <person name="Zhou Y."/>
        </authorList>
    </citation>
    <scope>NUCLEOTIDE SEQUENCE</scope>
    <source>
        <strain evidence="4">CGMCC 1.7081</strain>
    </source>
</reference>
<keyword evidence="3" id="KW-1133">Transmembrane helix</keyword>
<accession>A0A8J3MBW4</accession>
<keyword evidence="1" id="KW-0406">Ion transport</keyword>
<dbReference type="InterPro" id="IPR032820">
    <property type="entry name" value="ATPase_put"/>
</dbReference>
<keyword evidence="5" id="KW-1185">Reference proteome</keyword>
<evidence type="ECO:0000256" key="2">
    <source>
        <dbReference type="SAM" id="MobiDB-lite"/>
    </source>
</evidence>
<comment type="caution">
    <text evidence="4">The sequence shown here is derived from an EMBL/GenBank/DDBJ whole genome shotgun (WGS) entry which is preliminary data.</text>
</comment>
<comment type="similarity">
    <text evidence="1">Belongs to the bacterial AtpI family.</text>
</comment>
<keyword evidence="3" id="KW-0812">Transmembrane</keyword>
<gene>
    <name evidence="4" type="primary">atpI</name>
    <name evidence="4" type="ORF">GCM10010961_13410</name>
</gene>
<protein>
    <recommendedName>
        <fullName evidence="1">ATP synthase protein I</fullName>
    </recommendedName>
</protein>
<evidence type="ECO:0000256" key="1">
    <source>
        <dbReference type="PIRNR" id="PIRNR032126"/>
    </source>
</evidence>
<keyword evidence="1" id="KW-0813">Transport</keyword>
<dbReference type="GO" id="GO:1902600">
    <property type="term" value="P:proton transmembrane transport"/>
    <property type="evidence" value="ECO:0007669"/>
    <property type="project" value="UniProtKB-KW"/>
</dbReference>
<feature type="transmembrane region" description="Helical" evidence="3">
    <location>
        <begin position="39"/>
        <end position="61"/>
    </location>
</feature>
<proteinExistence type="inferred from homology"/>
<dbReference type="RefSeq" id="WP_051312172.1">
    <property type="nucleotide sequence ID" value="NZ_BNAP01000003.1"/>
</dbReference>
<sequence>MTEDDQKQRLARLEARLAKAKKAQEPKPRVDEHYSQANLAWRMVIELVAGLGIGFSIGYGLDSLFGTIPILLVTFTLLGLAAGVKTMLRSAKEIQEKIEADEALKQTKAEKAAQTTRADEPAREDERD</sequence>
<evidence type="ECO:0000313" key="5">
    <source>
        <dbReference type="Proteomes" id="UP000611500"/>
    </source>
</evidence>
<evidence type="ECO:0000313" key="4">
    <source>
        <dbReference type="EMBL" id="GHG85935.1"/>
    </source>
</evidence>
<dbReference type="GO" id="GO:0045259">
    <property type="term" value="C:proton-transporting ATP synthase complex"/>
    <property type="evidence" value="ECO:0007669"/>
    <property type="project" value="UniProtKB-UniRule"/>
</dbReference>
<dbReference type="PIRSF" id="PIRSF032126">
    <property type="entry name" value="F0F1_ATP_synthase_subunit_I"/>
    <property type="match status" value="1"/>
</dbReference>
<evidence type="ECO:0000256" key="3">
    <source>
        <dbReference type="SAM" id="Phobius"/>
    </source>
</evidence>
<dbReference type="EMBL" id="BNAP01000003">
    <property type="protein sequence ID" value="GHG85935.1"/>
    <property type="molecule type" value="Genomic_DNA"/>
</dbReference>
<dbReference type="Pfam" id="PF09527">
    <property type="entry name" value="ATPase_gene1"/>
    <property type="match status" value="1"/>
</dbReference>
<dbReference type="Proteomes" id="UP000611500">
    <property type="component" value="Unassembled WGS sequence"/>
</dbReference>
<feature type="transmembrane region" description="Helical" evidence="3">
    <location>
        <begin position="67"/>
        <end position="88"/>
    </location>
</feature>
<dbReference type="AlphaFoldDB" id="A0A8J3MBW4"/>